<proteinExistence type="predicted"/>
<dbReference type="RefSeq" id="WP_373972522.1">
    <property type="nucleotide sequence ID" value="NZ_JBHDLJ010000010.1"/>
</dbReference>
<accession>A0ABV4URP5</accession>
<evidence type="ECO:0000313" key="1">
    <source>
        <dbReference type="EMBL" id="MFB0835345.1"/>
    </source>
</evidence>
<dbReference type="Proteomes" id="UP001575652">
    <property type="component" value="Unassembled WGS sequence"/>
</dbReference>
<gene>
    <name evidence="1" type="ORF">ACETWP_12170</name>
</gene>
<keyword evidence="2" id="KW-1185">Reference proteome</keyword>
<evidence type="ECO:0000313" key="2">
    <source>
        <dbReference type="Proteomes" id="UP001575652"/>
    </source>
</evidence>
<protein>
    <submittedName>
        <fullName evidence="1">Uncharacterized protein</fullName>
    </submittedName>
</protein>
<sequence length="110" mass="11691">MADLTGAGWRAALADLEEQTARLRHALEAGIEAYAGLAREAPERAWRPPSGLGPLPRDLGQRAAELLREIAEVKALTEGARRDAGRQLAAVRSVPRAHDAGASVYVDLTG</sequence>
<name>A0ABV4URP5_9MICC</name>
<dbReference type="EMBL" id="JBHDLJ010000010">
    <property type="protein sequence ID" value="MFB0835345.1"/>
    <property type="molecule type" value="Genomic_DNA"/>
</dbReference>
<reference evidence="1 2" key="1">
    <citation type="submission" date="2024-09" db="EMBL/GenBank/DDBJ databases">
        <authorList>
            <person name="Salinas-Garcia M.A."/>
            <person name="Prieme A."/>
        </authorList>
    </citation>
    <scope>NUCLEOTIDE SEQUENCE [LARGE SCALE GENOMIC DNA]</scope>
    <source>
        <strain evidence="1 2">DSM 21081</strain>
    </source>
</reference>
<comment type="caution">
    <text evidence="1">The sequence shown here is derived from an EMBL/GenBank/DDBJ whole genome shotgun (WGS) entry which is preliminary data.</text>
</comment>
<organism evidence="1 2">
    <name type="scientific">Arthrobacter halodurans</name>
    <dbReference type="NCBI Taxonomy" id="516699"/>
    <lineage>
        <taxon>Bacteria</taxon>
        <taxon>Bacillati</taxon>
        <taxon>Actinomycetota</taxon>
        <taxon>Actinomycetes</taxon>
        <taxon>Micrococcales</taxon>
        <taxon>Micrococcaceae</taxon>
        <taxon>Arthrobacter</taxon>
    </lineage>
</organism>